<dbReference type="CDD" id="cd05466">
    <property type="entry name" value="PBP2_LTTR_substrate"/>
    <property type="match status" value="1"/>
</dbReference>
<dbReference type="SUPFAM" id="SSF53850">
    <property type="entry name" value="Periplasmic binding protein-like II"/>
    <property type="match status" value="1"/>
</dbReference>
<dbReference type="Gene3D" id="1.10.10.10">
    <property type="entry name" value="Winged helix-like DNA-binding domain superfamily/Winged helix DNA-binding domain"/>
    <property type="match status" value="1"/>
</dbReference>
<evidence type="ECO:0000313" key="6">
    <source>
        <dbReference type="EMBL" id="VVE30089.1"/>
    </source>
</evidence>
<evidence type="ECO:0000256" key="1">
    <source>
        <dbReference type="ARBA" id="ARBA00009437"/>
    </source>
</evidence>
<keyword evidence="2" id="KW-0805">Transcription regulation</keyword>
<dbReference type="Pfam" id="PF00126">
    <property type="entry name" value="HTH_1"/>
    <property type="match status" value="1"/>
</dbReference>
<dbReference type="InterPro" id="IPR036388">
    <property type="entry name" value="WH-like_DNA-bd_sf"/>
</dbReference>
<dbReference type="OrthoDB" id="8673707at2"/>
<evidence type="ECO:0000313" key="7">
    <source>
        <dbReference type="Proteomes" id="UP000406256"/>
    </source>
</evidence>
<keyword evidence="3" id="KW-0238">DNA-binding</keyword>
<dbReference type="FunFam" id="1.10.10.10:FF:000001">
    <property type="entry name" value="LysR family transcriptional regulator"/>
    <property type="match status" value="1"/>
</dbReference>
<name>A0A5E4X1F9_9BURK</name>
<gene>
    <name evidence="6" type="ORF">PAN31108_03585</name>
</gene>
<keyword evidence="7" id="KW-1185">Reference proteome</keyword>
<evidence type="ECO:0000259" key="5">
    <source>
        <dbReference type="PROSITE" id="PS50931"/>
    </source>
</evidence>
<dbReference type="PRINTS" id="PR00039">
    <property type="entry name" value="HTHLYSR"/>
</dbReference>
<dbReference type="InterPro" id="IPR000847">
    <property type="entry name" value="LysR_HTH_N"/>
</dbReference>
<dbReference type="PANTHER" id="PTHR30126:SF98">
    <property type="entry name" value="HTH-TYPE TRANSCRIPTIONAL ACTIVATOR BAUR"/>
    <property type="match status" value="1"/>
</dbReference>
<dbReference type="AlphaFoldDB" id="A0A5E4X1F9"/>
<dbReference type="GO" id="GO:0003700">
    <property type="term" value="F:DNA-binding transcription factor activity"/>
    <property type="evidence" value="ECO:0007669"/>
    <property type="project" value="InterPro"/>
</dbReference>
<organism evidence="6 7">
    <name type="scientific">Pandoraea anhela</name>
    <dbReference type="NCBI Taxonomy" id="2508295"/>
    <lineage>
        <taxon>Bacteria</taxon>
        <taxon>Pseudomonadati</taxon>
        <taxon>Pseudomonadota</taxon>
        <taxon>Betaproteobacteria</taxon>
        <taxon>Burkholderiales</taxon>
        <taxon>Burkholderiaceae</taxon>
        <taxon>Pandoraea</taxon>
    </lineage>
</organism>
<sequence length="307" mass="33796">MNLHHLTHFLAVAETGSFSRASEAVHLTQPALSRSIQMLEQALGVRLFDRIGKRNELTPFGMALVEKAKKITAEAVDLKRTIQLLSAGDGGVIRLGMGYAPNAMFAGPLLSWVLTHYPGVTLHLSTGSPDTQLALLRERRLDGLLVHSRAVRPHDDLEIRRVGTMQSGFMCRREHPLAKRRSVGFDDIVKYPVVSTMLSDEVARTLVQQYGPMAHADRMLRATSDSIAALIDAVQNTDAVFFGAMGAARARLEDGSWTRLKLTPALDVHAPYAFVTLTDRTQSPMLEKIQAFCMQLVAQKIKTGRGT</sequence>
<feature type="domain" description="HTH lysR-type" evidence="5">
    <location>
        <begin position="1"/>
        <end position="58"/>
    </location>
</feature>
<evidence type="ECO:0000256" key="4">
    <source>
        <dbReference type="ARBA" id="ARBA00023163"/>
    </source>
</evidence>
<comment type="similarity">
    <text evidence="1">Belongs to the LysR transcriptional regulatory family.</text>
</comment>
<dbReference type="InterPro" id="IPR005119">
    <property type="entry name" value="LysR_subst-bd"/>
</dbReference>
<dbReference type="GO" id="GO:0000976">
    <property type="term" value="F:transcription cis-regulatory region binding"/>
    <property type="evidence" value="ECO:0007669"/>
    <property type="project" value="TreeGrafter"/>
</dbReference>
<dbReference type="PROSITE" id="PS50931">
    <property type="entry name" value="HTH_LYSR"/>
    <property type="match status" value="1"/>
</dbReference>
<dbReference type="Gene3D" id="3.40.190.290">
    <property type="match status" value="1"/>
</dbReference>
<dbReference type="PANTHER" id="PTHR30126">
    <property type="entry name" value="HTH-TYPE TRANSCRIPTIONAL REGULATOR"/>
    <property type="match status" value="1"/>
</dbReference>
<evidence type="ECO:0000256" key="3">
    <source>
        <dbReference type="ARBA" id="ARBA00023125"/>
    </source>
</evidence>
<dbReference type="EMBL" id="CABPSB010000014">
    <property type="protein sequence ID" value="VVE30089.1"/>
    <property type="molecule type" value="Genomic_DNA"/>
</dbReference>
<dbReference type="SUPFAM" id="SSF46785">
    <property type="entry name" value="Winged helix' DNA-binding domain"/>
    <property type="match status" value="1"/>
</dbReference>
<reference evidence="6 7" key="1">
    <citation type="submission" date="2019-08" db="EMBL/GenBank/DDBJ databases">
        <authorList>
            <person name="Peeters C."/>
        </authorList>
    </citation>
    <scope>NUCLEOTIDE SEQUENCE [LARGE SCALE GENOMIC DNA]</scope>
    <source>
        <strain evidence="6 7">LMG 31108</strain>
    </source>
</reference>
<keyword evidence="4" id="KW-0804">Transcription</keyword>
<proteinExistence type="inferred from homology"/>
<accession>A0A5E4X1F9</accession>
<dbReference type="RefSeq" id="WP_150670172.1">
    <property type="nucleotide sequence ID" value="NZ_CABPSB010000014.1"/>
</dbReference>
<protein>
    <submittedName>
        <fullName evidence="6">LysR family transcriptional regulator</fullName>
    </submittedName>
</protein>
<dbReference type="Proteomes" id="UP000406256">
    <property type="component" value="Unassembled WGS sequence"/>
</dbReference>
<dbReference type="Pfam" id="PF03466">
    <property type="entry name" value="LysR_substrate"/>
    <property type="match status" value="1"/>
</dbReference>
<dbReference type="InterPro" id="IPR036390">
    <property type="entry name" value="WH_DNA-bd_sf"/>
</dbReference>
<evidence type="ECO:0000256" key="2">
    <source>
        <dbReference type="ARBA" id="ARBA00023015"/>
    </source>
</evidence>